<proteinExistence type="predicted"/>
<evidence type="ECO:0000256" key="6">
    <source>
        <dbReference type="ARBA" id="ARBA00022892"/>
    </source>
</evidence>
<dbReference type="InterPro" id="IPR040251">
    <property type="entry name" value="SEC31-like"/>
</dbReference>
<organism evidence="8 9">
    <name type="scientific">Durusdinium trenchii</name>
    <dbReference type="NCBI Taxonomy" id="1381693"/>
    <lineage>
        <taxon>Eukaryota</taxon>
        <taxon>Sar</taxon>
        <taxon>Alveolata</taxon>
        <taxon>Dinophyceae</taxon>
        <taxon>Suessiales</taxon>
        <taxon>Symbiodiniaceae</taxon>
        <taxon>Durusdinium</taxon>
    </lineage>
</organism>
<dbReference type="Gene3D" id="1.25.40.1030">
    <property type="match status" value="1"/>
</dbReference>
<sequence length="182" mass="20156">ALLLASGGGTTLWTRARDEYLRLQGDSFLTTVGNIMTNDFSKLVASSNLAHWMETLAIIATYSNREYQALCEQLAERLEKEKFDIRSAVICYICAKNFPKTVNIWSNTHVASQGSQKLALQDLVEKMAVLQDATKFNQADPLFSQKLTKYAEILANSGRLTAAMRYLCLLAGIGITPQTPNS</sequence>
<evidence type="ECO:0000256" key="5">
    <source>
        <dbReference type="ARBA" id="ARBA00022824"/>
    </source>
</evidence>
<evidence type="ECO:0000256" key="4">
    <source>
        <dbReference type="ARBA" id="ARBA00022737"/>
    </source>
</evidence>
<dbReference type="PANTHER" id="PTHR13923:SF11">
    <property type="entry name" value="SECRETORY 31, ISOFORM D"/>
    <property type="match status" value="1"/>
</dbReference>
<keyword evidence="4" id="KW-0677">Repeat</keyword>
<keyword evidence="5" id="KW-0256">Endoplasmic reticulum</keyword>
<evidence type="ECO:0000313" key="9">
    <source>
        <dbReference type="Proteomes" id="UP001642484"/>
    </source>
</evidence>
<evidence type="ECO:0000313" key="8">
    <source>
        <dbReference type="EMBL" id="CAK9058973.1"/>
    </source>
</evidence>
<dbReference type="EMBL" id="CAXAMN010021382">
    <property type="protein sequence ID" value="CAK9058973.1"/>
    <property type="molecule type" value="Genomic_DNA"/>
</dbReference>
<evidence type="ECO:0000256" key="1">
    <source>
        <dbReference type="ARBA" id="ARBA00004240"/>
    </source>
</evidence>
<name>A0ABP0N699_9DINO</name>
<accession>A0ABP0N699</accession>
<dbReference type="Pfam" id="PF12931">
    <property type="entry name" value="TPR_Sec16"/>
    <property type="match status" value="1"/>
</dbReference>
<dbReference type="Proteomes" id="UP001642484">
    <property type="component" value="Unassembled WGS sequence"/>
</dbReference>
<keyword evidence="9" id="KW-1185">Reference proteome</keyword>
<evidence type="ECO:0000256" key="2">
    <source>
        <dbReference type="ARBA" id="ARBA00022448"/>
    </source>
</evidence>
<keyword evidence="6" id="KW-0931">ER-Golgi transport</keyword>
<keyword evidence="3" id="KW-0853">WD repeat</keyword>
<feature type="domain" description="Sec16 Sec23-binding" evidence="7">
    <location>
        <begin position="44"/>
        <end position="167"/>
    </location>
</feature>
<reference evidence="8 9" key="1">
    <citation type="submission" date="2024-02" db="EMBL/GenBank/DDBJ databases">
        <authorList>
            <person name="Chen Y."/>
            <person name="Shah S."/>
            <person name="Dougan E. K."/>
            <person name="Thang M."/>
            <person name="Chan C."/>
        </authorList>
    </citation>
    <scope>NUCLEOTIDE SEQUENCE [LARGE SCALE GENOMIC DNA]</scope>
</reference>
<gene>
    <name evidence="8" type="ORF">CCMP2556_LOCUS29067</name>
</gene>
<dbReference type="InterPro" id="IPR024298">
    <property type="entry name" value="Sec16_Sec23-bd"/>
</dbReference>
<keyword evidence="2" id="KW-0813">Transport</keyword>
<dbReference type="PANTHER" id="PTHR13923">
    <property type="entry name" value="SEC31-RELATED PROTEIN"/>
    <property type="match status" value="1"/>
</dbReference>
<comment type="caution">
    <text evidence="8">The sequence shown here is derived from an EMBL/GenBank/DDBJ whole genome shotgun (WGS) entry which is preliminary data.</text>
</comment>
<comment type="subcellular location">
    <subcellularLocation>
        <location evidence="1">Endoplasmic reticulum</location>
    </subcellularLocation>
</comment>
<evidence type="ECO:0000256" key="3">
    <source>
        <dbReference type="ARBA" id="ARBA00022574"/>
    </source>
</evidence>
<protein>
    <recommendedName>
        <fullName evidence="7">Sec16 Sec23-binding domain-containing protein</fullName>
    </recommendedName>
</protein>
<feature type="non-terminal residue" evidence="8">
    <location>
        <position position="1"/>
    </location>
</feature>
<evidence type="ECO:0000259" key="7">
    <source>
        <dbReference type="Pfam" id="PF12931"/>
    </source>
</evidence>